<organism evidence="1 2">
    <name type="scientific">Cinchona calisaya</name>
    <dbReference type="NCBI Taxonomy" id="153742"/>
    <lineage>
        <taxon>Eukaryota</taxon>
        <taxon>Viridiplantae</taxon>
        <taxon>Streptophyta</taxon>
        <taxon>Embryophyta</taxon>
        <taxon>Tracheophyta</taxon>
        <taxon>Spermatophyta</taxon>
        <taxon>Magnoliopsida</taxon>
        <taxon>eudicotyledons</taxon>
        <taxon>Gunneridae</taxon>
        <taxon>Pentapetalae</taxon>
        <taxon>asterids</taxon>
        <taxon>lamiids</taxon>
        <taxon>Gentianales</taxon>
        <taxon>Rubiaceae</taxon>
        <taxon>Cinchonoideae</taxon>
        <taxon>Cinchoneae</taxon>
        <taxon>Cinchona</taxon>
    </lineage>
</organism>
<accession>A0ABD2Z1Q7</accession>
<evidence type="ECO:0000313" key="2">
    <source>
        <dbReference type="Proteomes" id="UP001630127"/>
    </source>
</evidence>
<sequence length="132" mass="15507">MQKFLQNFEQSNGFKFVVSTNQKNVTIYDKLRGIKLPTCSAYKMELTKSSSVFREIINSELRTSHPSDMRVVSCSSSESLQFIKEMIMTREENPNCCHYYSQKCWRHYLKDVKIVETVDHTTFTFKWLPLSG</sequence>
<keyword evidence="2" id="KW-1185">Reference proteome</keyword>
<dbReference type="EMBL" id="JBJUIK010000011">
    <property type="protein sequence ID" value="KAL3511713.1"/>
    <property type="molecule type" value="Genomic_DNA"/>
</dbReference>
<reference evidence="1 2" key="1">
    <citation type="submission" date="2024-11" db="EMBL/GenBank/DDBJ databases">
        <title>A near-complete genome assembly of Cinchona calisaya.</title>
        <authorList>
            <person name="Lian D.C."/>
            <person name="Zhao X.W."/>
            <person name="Wei L."/>
        </authorList>
    </citation>
    <scope>NUCLEOTIDE SEQUENCE [LARGE SCALE GENOMIC DNA]</scope>
    <source>
        <tissue evidence="1">Nenye</tissue>
    </source>
</reference>
<proteinExistence type="predicted"/>
<dbReference type="AlphaFoldDB" id="A0ABD2Z1Q7"/>
<name>A0ABD2Z1Q7_9GENT</name>
<protein>
    <submittedName>
        <fullName evidence="1">Uncharacterized protein</fullName>
    </submittedName>
</protein>
<evidence type="ECO:0000313" key="1">
    <source>
        <dbReference type="EMBL" id="KAL3511713.1"/>
    </source>
</evidence>
<comment type="caution">
    <text evidence="1">The sequence shown here is derived from an EMBL/GenBank/DDBJ whole genome shotgun (WGS) entry which is preliminary data.</text>
</comment>
<gene>
    <name evidence="1" type="ORF">ACH5RR_024430</name>
</gene>
<dbReference type="Proteomes" id="UP001630127">
    <property type="component" value="Unassembled WGS sequence"/>
</dbReference>